<dbReference type="RefSeq" id="WP_133882681.1">
    <property type="nucleotide sequence ID" value="NZ_MWIN01000019.1"/>
</dbReference>
<dbReference type="SUPFAM" id="SSF69118">
    <property type="entry name" value="AhpD-like"/>
    <property type="match status" value="1"/>
</dbReference>
<sequence length="111" mass="12025">MPSNDVRSSLRAIFGDVAPKLAELTETVVFGDLWERNGLSKRDRSLVTLSALIALNQLEFLPAYLGRALDNGVTRAELDEIVTHLSVYAGFPGAISAARVINQVLQERGAS</sequence>
<name>A0A4R7NYQ8_9GAMM</name>
<proteinExistence type="predicted"/>
<dbReference type="PANTHER" id="PTHR33570">
    <property type="entry name" value="4-CARBOXYMUCONOLACTONE DECARBOXYLASE FAMILY PROTEIN"/>
    <property type="match status" value="1"/>
</dbReference>
<organism evidence="2 3">
    <name type="scientific">Panacagrimonas perspica</name>
    <dbReference type="NCBI Taxonomy" id="381431"/>
    <lineage>
        <taxon>Bacteria</taxon>
        <taxon>Pseudomonadati</taxon>
        <taxon>Pseudomonadota</taxon>
        <taxon>Gammaproteobacteria</taxon>
        <taxon>Nevskiales</taxon>
        <taxon>Nevskiaceae</taxon>
        <taxon>Panacagrimonas</taxon>
    </lineage>
</organism>
<dbReference type="OrthoDB" id="9801400at2"/>
<gene>
    <name evidence="2" type="ORF">DFR24_3500</name>
</gene>
<dbReference type="AlphaFoldDB" id="A0A4R7NYQ8"/>
<dbReference type="Pfam" id="PF02627">
    <property type="entry name" value="CMD"/>
    <property type="match status" value="1"/>
</dbReference>
<dbReference type="InterPro" id="IPR052512">
    <property type="entry name" value="4CMD/NDH-1_regulator"/>
</dbReference>
<evidence type="ECO:0000313" key="2">
    <source>
        <dbReference type="EMBL" id="TDU26474.1"/>
    </source>
</evidence>
<dbReference type="GO" id="GO:0051920">
    <property type="term" value="F:peroxiredoxin activity"/>
    <property type="evidence" value="ECO:0007669"/>
    <property type="project" value="InterPro"/>
</dbReference>
<reference evidence="2 3" key="1">
    <citation type="submission" date="2019-03" db="EMBL/GenBank/DDBJ databases">
        <title>Genomic Encyclopedia of Type Strains, Phase IV (KMG-IV): sequencing the most valuable type-strain genomes for metagenomic binning, comparative biology and taxonomic classification.</title>
        <authorList>
            <person name="Goeker M."/>
        </authorList>
    </citation>
    <scope>NUCLEOTIDE SEQUENCE [LARGE SCALE GENOMIC DNA]</scope>
    <source>
        <strain evidence="2 3">DSM 26377</strain>
    </source>
</reference>
<keyword evidence="3" id="KW-1185">Reference proteome</keyword>
<accession>A0A4R7NYQ8</accession>
<dbReference type="InterPro" id="IPR003779">
    <property type="entry name" value="CMD-like"/>
</dbReference>
<protein>
    <submittedName>
        <fullName evidence="2">4-carboxymuconolactone decarboxylase</fullName>
    </submittedName>
</protein>
<feature type="domain" description="Carboxymuconolactone decarboxylase-like" evidence="1">
    <location>
        <begin position="19"/>
        <end position="101"/>
    </location>
</feature>
<dbReference type="EMBL" id="SOBT01000010">
    <property type="protein sequence ID" value="TDU26474.1"/>
    <property type="molecule type" value="Genomic_DNA"/>
</dbReference>
<evidence type="ECO:0000259" key="1">
    <source>
        <dbReference type="Pfam" id="PF02627"/>
    </source>
</evidence>
<comment type="caution">
    <text evidence="2">The sequence shown here is derived from an EMBL/GenBank/DDBJ whole genome shotgun (WGS) entry which is preliminary data.</text>
</comment>
<dbReference type="Proteomes" id="UP000295341">
    <property type="component" value="Unassembled WGS sequence"/>
</dbReference>
<evidence type="ECO:0000313" key="3">
    <source>
        <dbReference type="Proteomes" id="UP000295341"/>
    </source>
</evidence>
<dbReference type="Gene3D" id="1.20.1290.10">
    <property type="entry name" value="AhpD-like"/>
    <property type="match status" value="1"/>
</dbReference>
<dbReference type="PANTHER" id="PTHR33570:SF9">
    <property type="entry name" value="BLL4600 PROTEIN"/>
    <property type="match status" value="1"/>
</dbReference>
<dbReference type="InterPro" id="IPR029032">
    <property type="entry name" value="AhpD-like"/>
</dbReference>